<keyword evidence="9" id="KW-1185">Reference proteome</keyword>
<protein>
    <recommendedName>
        <fullName evidence="6">Mutator family transposase</fullName>
    </recommendedName>
</protein>
<evidence type="ECO:0000256" key="5">
    <source>
        <dbReference type="ARBA" id="ARBA00023172"/>
    </source>
</evidence>
<keyword evidence="5 6" id="KW-0233">DNA recombination</keyword>
<evidence type="ECO:0000256" key="7">
    <source>
        <dbReference type="SAM" id="MobiDB-lite"/>
    </source>
</evidence>
<dbReference type="HOGENOM" id="CLU_036805_12_4_12"/>
<keyword evidence="6" id="KW-0814">Transposable element</keyword>
<dbReference type="PANTHER" id="PTHR33217">
    <property type="entry name" value="TRANSPOSASE FOR INSERTION SEQUENCE ELEMENT IS1081"/>
    <property type="match status" value="1"/>
</dbReference>
<proteinExistence type="inferred from homology"/>
<reference evidence="9" key="1">
    <citation type="journal article" date="2013" name="Stand. Genomic Sci.">
        <title>Genome sequence of the thermophilic fresh-water bacterium Spirochaeta caldaria type strain (H1(T)), reclassification of Spirochaeta caldaria, Spirochaeta stenostrepta, and Spirochaeta zuelzerae in the genus Treponema as Treponema caldaria comb. nov., Treponema stenostrepta comb. nov., and Treponema zuelzerae comb. nov., and emendation of the genus Treponema.</title>
        <authorList>
            <person name="Abt B."/>
            <person name="Goker M."/>
            <person name="Scheuner C."/>
            <person name="Han C."/>
            <person name="Lu M."/>
            <person name="Misra M."/>
            <person name="Lapidus A."/>
            <person name="Nolan M."/>
            <person name="Lucas S."/>
            <person name="Hammon N."/>
            <person name="Deshpande S."/>
            <person name="Cheng J.F."/>
            <person name="Tapia R."/>
            <person name="Goodwin L.A."/>
            <person name="Pitluck S."/>
            <person name="Liolios K."/>
            <person name="Pagani I."/>
            <person name="Ivanova N."/>
            <person name="Mavromatis K."/>
            <person name="Mikhailova N."/>
            <person name="Huntemann M."/>
            <person name="Pati A."/>
            <person name="Chen A."/>
            <person name="Palaniappan K."/>
            <person name="Land M."/>
            <person name="Hauser L."/>
            <person name="Jeffries C.D."/>
            <person name="Rohde M."/>
            <person name="Spring S."/>
            <person name="Gronow S."/>
            <person name="Detter J.C."/>
            <person name="Bristow J."/>
            <person name="Eisen J.A."/>
            <person name="Markowitz V."/>
            <person name="Hugenholtz P."/>
            <person name="Kyrpides N.C."/>
            <person name="Woyke T."/>
            <person name="Klenk H.P."/>
        </authorList>
    </citation>
    <scope>NUCLEOTIDE SEQUENCE</scope>
    <source>
        <strain evidence="9">ATCC 51460 / DSM 7334 / H1</strain>
    </source>
</reference>
<feature type="region of interest" description="Disordered" evidence="7">
    <location>
        <begin position="135"/>
        <end position="172"/>
    </location>
</feature>
<organism evidence="8 9">
    <name type="scientific">Gracilinema caldarium (strain ATCC 51460 / DSM 7334 / H1)</name>
    <name type="common">Treponema caldarium</name>
    <dbReference type="NCBI Taxonomy" id="744872"/>
    <lineage>
        <taxon>Bacteria</taxon>
        <taxon>Pseudomonadati</taxon>
        <taxon>Spirochaetota</taxon>
        <taxon>Spirochaetia</taxon>
        <taxon>Spirochaetales</taxon>
        <taxon>Breznakiellaceae</taxon>
        <taxon>Gracilinema</taxon>
    </lineage>
</organism>
<dbReference type="AlphaFoldDB" id="F8F0W2"/>
<dbReference type="GO" id="GO:0004803">
    <property type="term" value="F:transposase activity"/>
    <property type="evidence" value="ECO:0007669"/>
    <property type="project" value="UniProtKB-UniRule"/>
</dbReference>
<accession>F8F0W2</accession>
<evidence type="ECO:0000256" key="2">
    <source>
        <dbReference type="ARBA" id="ARBA00010961"/>
    </source>
</evidence>
<dbReference type="GO" id="GO:0003677">
    <property type="term" value="F:DNA binding"/>
    <property type="evidence" value="ECO:0007669"/>
    <property type="project" value="UniProtKB-UniRule"/>
</dbReference>
<dbReference type="KEGG" id="scd:Spica_2124"/>
<keyword evidence="4 6" id="KW-0238">DNA-binding</keyword>
<gene>
    <name evidence="8" type="ordered locus">Spica_2124</name>
</gene>
<dbReference type="eggNOG" id="COG3328">
    <property type="taxonomic scope" value="Bacteria"/>
</dbReference>
<feature type="region of interest" description="Disordered" evidence="7">
    <location>
        <begin position="44"/>
        <end position="93"/>
    </location>
</feature>
<evidence type="ECO:0000256" key="3">
    <source>
        <dbReference type="ARBA" id="ARBA00022578"/>
    </source>
</evidence>
<comment type="function">
    <text evidence="1 6">Required for the transposition of the insertion element.</text>
</comment>
<feature type="compositionally biased region" description="Basic and acidic residues" evidence="7">
    <location>
        <begin position="44"/>
        <end position="57"/>
    </location>
</feature>
<keyword evidence="3 6" id="KW-0815">Transposition</keyword>
<evidence type="ECO:0000256" key="1">
    <source>
        <dbReference type="ARBA" id="ARBA00002190"/>
    </source>
</evidence>
<evidence type="ECO:0000313" key="9">
    <source>
        <dbReference type="Proteomes" id="UP000000503"/>
    </source>
</evidence>
<dbReference type="InterPro" id="IPR001207">
    <property type="entry name" value="Transposase_mutator"/>
</dbReference>
<name>F8F0W2_GRAC1</name>
<dbReference type="Pfam" id="PF00872">
    <property type="entry name" value="Transposase_mut"/>
    <property type="match status" value="1"/>
</dbReference>
<sequence>MAITKEVLDELMKEYRGPDDLIGPDGLLKQLTKALIERSMGAELTEHVGYEKHDQGEKPTTNRRNGKTKKTLRTDQGPIEIEVPRDRDGTFEPAIVPKHQREFKGFDDKILSMYARGMTTREIAGHRKAVAADLKRFTPPQVKLPQKRNSPNLPSGGMPNTPRLLDHGKCDG</sequence>
<dbReference type="Proteomes" id="UP000000503">
    <property type="component" value="Chromosome"/>
</dbReference>
<evidence type="ECO:0000313" key="8">
    <source>
        <dbReference type="EMBL" id="AEJ20248.1"/>
    </source>
</evidence>
<comment type="similarity">
    <text evidence="2 6">Belongs to the transposase mutator family.</text>
</comment>
<evidence type="ECO:0000256" key="6">
    <source>
        <dbReference type="RuleBase" id="RU365089"/>
    </source>
</evidence>
<dbReference type="PANTHER" id="PTHR33217:SF5">
    <property type="entry name" value="MUTATOR FAMILY TRANSPOSASE"/>
    <property type="match status" value="1"/>
</dbReference>
<dbReference type="GO" id="GO:0006313">
    <property type="term" value="P:DNA transposition"/>
    <property type="evidence" value="ECO:0007669"/>
    <property type="project" value="UniProtKB-UniRule"/>
</dbReference>
<dbReference type="EMBL" id="CP002868">
    <property type="protein sequence ID" value="AEJ20248.1"/>
    <property type="molecule type" value="Genomic_DNA"/>
</dbReference>
<evidence type="ECO:0000256" key="4">
    <source>
        <dbReference type="ARBA" id="ARBA00023125"/>
    </source>
</evidence>